<dbReference type="PROSITE" id="PS50097">
    <property type="entry name" value="BTB"/>
    <property type="match status" value="1"/>
</dbReference>
<evidence type="ECO:0000259" key="2">
    <source>
        <dbReference type="PROSITE" id="PS50097"/>
    </source>
</evidence>
<proteinExistence type="predicted"/>
<dbReference type="SUPFAM" id="SSF54695">
    <property type="entry name" value="POZ domain"/>
    <property type="match status" value="1"/>
</dbReference>
<dbReference type="CDD" id="cd18186">
    <property type="entry name" value="BTB_POZ_ZBTB_KLHL-like"/>
    <property type="match status" value="1"/>
</dbReference>
<dbReference type="Proteomes" id="UP001521184">
    <property type="component" value="Unassembled WGS sequence"/>
</dbReference>
<feature type="compositionally biased region" description="Basic and acidic residues" evidence="1">
    <location>
        <begin position="109"/>
        <end position="120"/>
    </location>
</feature>
<evidence type="ECO:0000313" key="3">
    <source>
        <dbReference type="EMBL" id="KAL1642373.1"/>
    </source>
</evidence>
<feature type="region of interest" description="Disordered" evidence="1">
    <location>
        <begin position="109"/>
        <end position="147"/>
    </location>
</feature>
<feature type="domain" description="BTB" evidence="2">
    <location>
        <begin position="24"/>
        <end position="95"/>
    </location>
</feature>
<dbReference type="Pfam" id="PF00651">
    <property type="entry name" value="BTB"/>
    <property type="match status" value="1"/>
</dbReference>
<sequence>MTLPYNFDGKHNERVQRAALITGETITVVVGGGGDDRETACSFAVHRTLICAFSPFFAAACRGPWKENRSGVVALPEQDPATFELYVKWLYTGELLDFFWGAAGSSGNDNHDNNNHDDNNKGSTDIVTSSNSSKGAEDEGQAGKKAEDDVAVVVEDPMHTAYTTFACAYFLGDALLDAAFKNVVVDAIIKRVRETDHYPCALAALIYKNTPGGESRLRRLLVDFYAYAHDDGWFVGSDTALDMDDAPREFFRDVLLKMIWIKEFAHGWAEYPWVCDPCRYHEHPSGFSCPDALQNKPKEDVDKTQ</sequence>
<dbReference type="PANTHER" id="PTHR47843">
    <property type="entry name" value="BTB DOMAIN-CONTAINING PROTEIN-RELATED"/>
    <property type="match status" value="1"/>
</dbReference>
<organism evidence="3 4">
    <name type="scientific">Diplodia intermedia</name>
    <dbReference type="NCBI Taxonomy" id="856260"/>
    <lineage>
        <taxon>Eukaryota</taxon>
        <taxon>Fungi</taxon>
        <taxon>Dikarya</taxon>
        <taxon>Ascomycota</taxon>
        <taxon>Pezizomycotina</taxon>
        <taxon>Dothideomycetes</taxon>
        <taxon>Dothideomycetes incertae sedis</taxon>
        <taxon>Botryosphaeriales</taxon>
        <taxon>Botryosphaeriaceae</taxon>
        <taxon>Diplodia</taxon>
    </lineage>
</organism>
<name>A0ABR3TR08_9PEZI</name>
<dbReference type="InterPro" id="IPR011333">
    <property type="entry name" value="SKP1/BTB/POZ_sf"/>
</dbReference>
<dbReference type="Gene3D" id="3.30.710.10">
    <property type="entry name" value="Potassium Channel Kv1.1, Chain A"/>
    <property type="match status" value="1"/>
</dbReference>
<dbReference type="EMBL" id="JAKEKT020000033">
    <property type="protein sequence ID" value="KAL1642373.1"/>
    <property type="molecule type" value="Genomic_DNA"/>
</dbReference>
<feature type="compositionally biased region" description="Basic and acidic residues" evidence="1">
    <location>
        <begin position="135"/>
        <end position="147"/>
    </location>
</feature>
<evidence type="ECO:0000313" key="4">
    <source>
        <dbReference type="Proteomes" id="UP001521184"/>
    </source>
</evidence>
<comment type="caution">
    <text evidence="3">The sequence shown here is derived from an EMBL/GenBank/DDBJ whole genome shotgun (WGS) entry which is preliminary data.</text>
</comment>
<evidence type="ECO:0000256" key="1">
    <source>
        <dbReference type="SAM" id="MobiDB-lite"/>
    </source>
</evidence>
<gene>
    <name evidence="3" type="ORF">SLS58_005447</name>
</gene>
<dbReference type="PANTHER" id="PTHR47843:SF2">
    <property type="entry name" value="BTB DOMAIN-CONTAINING PROTEIN"/>
    <property type="match status" value="1"/>
</dbReference>
<keyword evidence="4" id="KW-1185">Reference proteome</keyword>
<accession>A0ABR3TR08</accession>
<dbReference type="InterPro" id="IPR000210">
    <property type="entry name" value="BTB/POZ_dom"/>
</dbReference>
<feature type="compositionally biased region" description="Polar residues" evidence="1">
    <location>
        <begin position="121"/>
        <end position="134"/>
    </location>
</feature>
<reference evidence="3 4" key="1">
    <citation type="journal article" date="2023" name="Plant Dis.">
        <title>First Report of Diplodia intermedia Causing Canker and Dieback Diseases on Apple Trees in Canada.</title>
        <authorList>
            <person name="Ellouze W."/>
            <person name="Ilyukhin E."/>
            <person name="Sulman M."/>
            <person name="Ali S."/>
        </authorList>
    </citation>
    <scope>NUCLEOTIDE SEQUENCE [LARGE SCALE GENOMIC DNA]</scope>
    <source>
        <strain evidence="3 4">M45-28</strain>
    </source>
</reference>
<protein>
    <recommendedName>
        <fullName evidence="2">BTB domain-containing protein</fullName>
    </recommendedName>
</protein>